<feature type="domain" description="DUF4131" evidence="9">
    <location>
        <begin position="83"/>
        <end position="240"/>
    </location>
</feature>
<feature type="transmembrane region" description="Helical" evidence="7">
    <location>
        <begin position="111"/>
        <end position="130"/>
    </location>
</feature>
<dbReference type="InterPro" id="IPR025405">
    <property type="entry name" value="DUF4131"/>
</dbReference>
<dbReference type="EMBL" id="CP046908">
    <property type="protein sequence ID" value="QGZ33329.1"/>
    <property type="molecule type" value="Genomic_DNA"/>
</dbReference>
<feature type="transmembrane region" description="Helical" evidence="7">
    <location>
        <begin position="527"/>
        <end position="548"/>
    </location>
</feature>
<evidence type="ECO:0000259" key="8">
    <source>
        <dbReference type="Pfam" id="PF03772"/>
    </source>
</evidence>
<keyword evidence="3 7" id="KW-0812">Transmembrane</keyword>
<feature type="region of interest" description="Disordered" evidence="6">
    <location>
        <begin position="773"/>
        <end position="877"/>
    </location>
</feature>
<keyword evidence="2" id="KW-1003">Cell membrane</keyword>
<gene>
    <name evidence="10" type="ORF">GH266_01700</name>
</gene>
<evidence type="ECO:0000313" key="11">
    <source>
        <dbReference type="Proteomes" id="UP000435648"/>
    </source>
</evidence>
<dbReference type="KEGG" id="siw:GH266_01700"/>
<dbReference type="InterPro" id="IPR004477">
    <property type="entry name" value="ComEC_N"/>
</dbReference>
<feature type="region of interest" description="Disordered" evidence="6">
    <location>
        <begin position="672"/>
        <end position="706"/>
    </location>
</feature>
<accession>A0A857C378</accession>
<dbReference type="AlphaFoldDB" id="A0A857C378"/>
<feature type="transmembrane region" description="Helical" evidence="7">
    <location>
        <begin position="393"/>
        <end position="410"/>
    </location>
</feature>
<feature type="domain" description="ComEC/Rec2-related protein" evidence="8">
    <location>
        <begin position="286"/>
        <end position="577"/>
    </location>
</feature>
<sequence>MVPDTLPDTVQGRRAERRWLALPALPLADLLARRRRARTGWHEPQGPGTRFAAAASESLAQGRGLAYAALAFTLGIAVYFRLPAEPLVLVLAPAAALAWAGWFLAARRGASALPLLVLALVLSGVFTGALRTELVGAPVIDRARSVTLTGFVEEAERTDRGTRLLLRVAGIERLAATATPYRVRVSLRGGPDGESIGVGEGVRLRARLMPPSAAVIPGGYDFAFRAFFDGIGATGFAFGAPSRVDLGPAPVSLRLKAGVAHLRLAIAARILEALGETTAAALAIALITGDRSLIPEPVTEALRTAGLAHILAISGLHMALFAGSVFFVVRGLLALSSHLVQERRIDAWAAVAAMSAAVFYLGISGGSIATQRAFVMIVLVFCGRIFARRALTLRNVAIAVFLILAVLPEALLDPGFQMSFAAVIALVAAYEEITRRRAARERKAPMAPPGRGLLQAATSGAAGWFWGLLLTSLIAGLATGAIGAYHFHRISPLGTLGNLLAMPVVTLVVMPFAVLALALLPFGLEALPLAAMGAGIDLVVAMATWVSGLTPDDGVIGAPSLAGTLAVVAAGLIACLAPRGYRPVALLPLAASVLLYAQHRQPDMLISANGTTIAVRDAAGDLRVSSRPSGFLPEVWLRADGVGVREHGNRRISAKDMHCDKLACLVRAHGSPGAGTRHGTSANAPPGPRPGPGSGSGPEPRPVAAAQGPPALLVSLVRDSAAFEEDCRKVDIIVSALIAPPDCRARQVFDGARLARDGAVALYFSAPDSAPDFAASSMPEAGPSPAPRSAAASTHAADPAAVSAALSGGSDAAPAGPAGVPAGPSDPVPPEPPRALSSAHSPKFPPARQGIPHAGAAGPLDIAVRPSYGRRRPWTPK</sequence>
<feature type="compositionally biased region" description="Basic residues" evidence="6">
    <location>
        <begin position="868"/>
        <end position="877"/>
    </location>
</feature>
<dbReference type="GO" id="GO:0005886">
    <property type="term" value="C:plasma membrane"/>
    <property type="evidence" value="ECO:0007669"/>
    <property type="project" value="UniProtKB-SubCell"/>
</dbReference>
<dbReference type="RefSeq" id="WP_158192350.1">
    <property type="nucleotide sequence ID" value="NZ_CP046908.1"/>
</dbReference>
<dbReference type="Proteomes" id="UP000435648">
    <property type="component" value="Chromosome"/>
</dbReference>
<proteinExistence type="predicted"/>
<reference evidence="10 11" key="1">
    <citation type="submission" date="2019-12" db="EMBL/GenBank/DDBJ databases">
        <title>The genome of Stappia indica PHM037.</title>
        <authorList>
            <person name="Kacar D."/>
            <person name="Galan B."/>
            <person name="Canedo L."/>
            <person name="Rodriguez P."/>
            <person name="de la Calle F."/>
            <person name="Garcia J.L."/>
        </authorList>
    </citation>
    <scope>NUCLEOTIDE SEQUENCE [LARGE SCALE GENOMIC DNA]</scope>
    <source>
        <strain evidence="10 11">PHM037</strain>
    </source>
</reference>
<feature type="transmembrane region" description="Helical" evidence="7">
    <location>
        <begin position="464"/>
        <end position="487"/>
    </location>
</feature>
<feature type="transmembrane region" description="Helical" evidence="7">
    <location>
        <begin position="554"/>
        <end position="577"/>
    </location>
</feature>
<evidence type="ECO:0000256" key="6">
    <source>
        <dbReference type="SAM" id="MobiDB-lite"/>
    </source>
</evidence>
<dbReference type="PANTHER" id="PTHR30619">
    <property type="entry name" value="DNA INTERNALIZATION/COMPETENCE PROTEIN COMEC/REC2"/>
    <property type="match status" value="1"/>
</dbReference>
<feature type="transmembrane region" description="Helical" evidence="7">
    <location>
        <begin position="345"/>
        <end position="363"/>
    </location>
</feature>
<protein>
    <submittedName>
        <fullName evidence="10">DUF4131 domain-containing protein</fullName>
    </submittedName>
</protein>
<feature type="transmembrane region" description="Helical" evidence="7">
    <location>
        <begin position="307"/>
        <end position="333"/>
    </location>
</feature>
<keyword evidence="4 7" id="KW-1133">Transmembrane helix</keyword>
<dbReference type="Pfam" id="PF13567">
    <property type="entry name" value="DUF4131"/>
    <property type="match status" value="1"/>
</dbReference>
<feature type="compositionally biased region" description="Pro residues" evidence="6">
    <location>
        <begin position="824"/>
        <end position="833"/>
    </location>
</feature>
<name>A0A857C378_9HYPH</name>
<feature type="transmembrane region" description="Helical" evidence="7">
    <location>
        <begin position="64"/>
        <end position="80"/>
    </location>
</feature>
<dbReference type="Pfam" id="PF03772">
    <property type="entry name" value="Competence"/>
    <property type="match status" value="1"/>
</dbReference>
<feature type="transmembrane region" description="Helical" evidence="7">
    <location>
        <begin position="416"/>
        <end position="433"/>
    </location>
</feature>
<organism evidence="10 11">
    <name type="scientific">Stappia indica</name>
    <dbReference type="NCBI Taxonomy" id="538381"/>
    <lineage>
        <taxon>Bacteria</taxon>
        <taxon>Pseudomonadati</taxon>
        <taxon>Pseudomonadota</taxon>
        <taxon>Alphaproteobacteria</taxon>
        <taxon>Hyphomicrobiales</taxon>
        <taxon>Stappiaceae</taxon>
        <taxon>Stappia</taxon>
    </lineage>
</organism>
<feature type="compositionally biased region" description="Low complexity" evidence="6">
    <location>
        <begin position="773"/>
        <end position="823"/>
    </location>
</feature>
<comment type="subcellular location">
    <subcellularLocation>
        <location evidence="1">Cell membrane</location>
        <topology evidence="1">Multi-pass membrane protein</topology>
    </subcellularLocation>
</comment>
<evidence type="ECO:0000256" key="7">
    <source>
        <dbReference type="SAM" id="Phobius"/>
    </source>
</evidence>
<evidence type="ECO:0000256" key="1">
    <source>
        <dbReference type="ARBA" id="ARBA00004651"/>
    </source>
</evidence>
<keyword evidence="5 7" id="KW-0472">Membrane</keyword>
<dbReference type="InterPro" id="IPR052159">
    <property type="entry name" value="Competence_DNA_uptake"/>
</dbReference>
<dbReference type="NCBIfam" id="TIGR00360">
    <property type="entry name" value="ComEC_N-term"/>
    <property type="match status" value="1"/>
</dbReference>
<evidence type="ECO:0000256" key="4">
    <source>
        <dbReference type="ARBA" id="ARBA00022989"/>
    </source>
</evidence>
<dbReference type="OrthoDB" id="9790149at2"/>
<evidence type="ECO:0000256" key="3">
    <source>
        <dbReference type="ARBA" id="ARBA00022692"/>
    </source>
</evidence>
<evidence type="ECO:0000313" key="10">
    <source>
        <dbReference type="EMBL" id="QGZ33329.1"/>
    </source>
</evidence>
<dbReference type="PANTHER" id="PTHR30619:SF1">
    <property type="entry name" value="RECOMBINATION PROTEIN 2"/>
    <property type="match status" value="1"/>
</dbReference>
<feature type="transmembrane region" description="Helical" evidence="7">
    <location>
        <begin position="499"/>
        <end position="520"/>
    </location>
</feature>
<evidence type="ECO:0000256" key="2">
    <source>
        <dbReference type="ARBA" id="ARBA00022475"/>
    </source>
</evidence>
<evidence type="ECO:0000256" key="5">
    <source>
        <dbReference type="ARBA" id="ARBA00023136"/>
    </source>
</evidence>
<feature type="transmembrane region" description="Helical" evidence="7">
    <location>
        <begin position="87"/>
        <end position="105"/>
    </location>
</feature>
<evidence type="ECO:0000259" key="9">
    <source>
        <dbReference type="Pfam" id="PF13567"/>
    </source>
</evidence>